<evidence type="ECO:0000256" key="7">
    <source>
        <dbReference type="ARBA" id="ARBA00023180"/>
    </source>
</evidence>
<keyword evidence="6" id="KW-0560">Oxidoreductase</keyword>
<reference evidence="11" key="4">
    <citation type="submission" date="2024-02" db="EMBL/GenBank/DDBJ databases">
        <title>Comparative genomics of Cryptococcus and Kwoniella reveals pathogenesis evolution and contrasting modes of karyotype evolution via chromosome fusion or intercentromeric recombination.</title>
        <authorList>
            <person name="Coelho M.A."/>
            <person name="David-Palma M."/>
            <person name="Shea T."/>
            <person name="Bowers K."/>
            <person name="McGinley-Smith S."/>
            <person name="Mohammad A.W."/>
            <person name="Gnirke A."/>
            <person name="Yurkov A.M."/>
            <person name="Nowrousian M."/>
            <person name="Sun S."/>
            <person name="Cuomo C.A."/>
            <person name="Heitman J."/>
        </authorList>
    </citation>
    <scope>NUCLEOTIDE SEQUENCE</scope>
    <source>
        <strain evidence="11">CBS 10118</strain>
    </source>
</reference>
<feature type="signal peptide" evidence="8">
    <location>
        <begin position="1"/>
        <end position="21"/>
    </location>
</feature>
<feature type="chain" id="PRO_5042334921" evidence="8">
    <location>
        <begin position="22"/>
        <end position="541"/>
    </location>
</feature>
<evidence type="ECO:0000256" key="8">
    <source>
        <dbReference type="SAM" id="SignalP"/>
    </source>
</evidence>
<dbReference type="VEuPathDB" id="FungiDB:I302_02405"/>
<evidence type="ECO:0000256" key="1">
    <source>
        <dbReference type="ARBA" id="ARBA00001974"/>
    </source>
</evidence>
<dbReference type="PIRSF" id="PIRSF036292">
    <property type="entry name" value="Prenylcysteine_oxidase"/>
    <property type="match status" value="1"/>
</dbReference>
<sequence>MFLSTLFVITILLLQPFHSSAIPFLSKQEDNFAIYRNTNYTVSDGGKVQSRPKRVAIVGAGASGSSAAFFLRRASRVVEKRLGLEQGSRLGEVVVFEKEGYVGGRTTTIHPHSDQRLRAQELGGSIFVEANRNMMKGVKYFNLTLVNPDISESGIGIWDGEKFLFKTSSSSWIDSAKAIWRYGPLSPYRTKAAVSKLVNNFLKLYDPTYLAQRGPRDSIEEFAEGLGLGVEYTTRTGQEWAKKVVGVNSKWLGEIWEGATRVNYASDMDHIHALGAGVSMATGGASQVEGGNWRIFRGMLDDSKATVHLGTEVSEIIPLDSKGSPQFIVRSNKTQLNDDEPFDAVFFAAPWHSSPISKELEANFVAPIPRQPYVRLHVTYFTTTQPHPLASFFGLPEDSYIPNAILTSAMTSRIQSIPPPRFQSITWHGEVLPGSGEYAVKVFSLTRLSDRFIHNLIGEETGWLVRKEWNSYPKLKTIASYAPVEPIRGLHYLAGQEAWISTMETQTISGREAVARLVDEWWGLGQGECENGDSWDWTCSA</sequence>
<evidence type="ECO:0000256" key="2">
    <source>
        <dbReference type="ARBA" id="ARBA00009967"/>
    </source>
</evidence>
<dbReference type="InterPro" id="IPR036188">
    <property type="entry name" value="FAD/NAD-bd_sf"/>
</dbReference>
<dbReference type="EMBL" id="KI894019">
    <property type="protein sequence ID" value="OCF27563.1"/>
    <property type="molecule type" value="Genomic_DNA"/>
</dbReference>
<dbReference type="GO" id="GO:0030328">
    <property type="term" value="P:prenylcysteine catabolic process"/>
    <property type="evidence" value="ECO:0007669"/>
    <property type="project" value="InterPro"/>
</dbReference>
<keyword evidence="7" id="KW-0325">Glycoprotein</keyword>
<reference evidence="10" key="3">
    <citation type="submission" date="2014-01" db="EMBL/GenBank/DDBJ databases">
        <title>Evolution of pathogenesis and genome organization in the Tremellales.</title>
        <authorList>
            <person name="Cuomo C."/>
            <person name="Litvintseva A."/>
            <person name="Heitman J."/>
            <person name="Chen Y."/>
            <person name="Sun S."/>
            <person name="Springer D."/>
            <person name="Dromer F."/>
            <person name="Young S."/>
            <person name="Zeng Q."/>
            <person name="Chapman S."/>
            <person name="Gujja S."/>
            <person name="Saif S."/>
            <person name="Birren B."/>
        </authorList>
    </citation>
    <scope>NUCLEOTIDE SEQUENCE</scope>
    <source>
        <strain evidence="10">CBS 10118</strain>
    </source>
</reference>
<evidence type="ECO:0000256" key="6">
    <source>
        <dbReference type="ARBA" id="ARBA00023002"/>
    </source>
</evidence>
<accession>A0A1B9G979</accession>
<dbReference type="SUPFAM" id="SSF51905">
    <property type="entry name" value="FAD/NAD(P)-binding domain"/>
    <property type="match status" value="1"/>
</dbReference>
<dbReference type="GO" id="GO:0016829">
    <property type="term" value="F:lyase activity"/>
    <property type="evidence" value="ECO:0007669"/>
    <property type="project" value="UniProtKB-KW"/>
</dbReference>
<dbReference type="PANTHER" id="PTHR15944:SF0">
    <property type="entry name" value="PRENYLCYSTEINE LYASE DOMAIN-CONTAINING PROTEIN"/>
    <property type="match status" value="1"/>
</dbReference>
<proteinExistence type="inferred from homology"/>
<evidence type="ECO:0000313" key="11">
    <source>
        <dbReference type="EMBL" id="WVW81705.1"/>
    </source>
</evidence>
<dbReference type="GO" id="GO:0030327">
    <property type="term" value="P:prenylated protein catabolic process"/>
    <property type="evidence" value="ECO:0007669"/>
    <property type="project" value="TreeGrafter"/>
</dbReference>
<feature type="domain" description="Prenylcysteine lyase" evidence="9">
    <location>
        <begin position="165"/>
        <end position="522"/>
    </location>
</feature>
<dbReference type="PANTHER" id="PTHR15944">
    <property type="entry name" value="FARNESYLCYSTEINE LYASE"/>
    <property type="match status" value="1"/>
</dbReference>
<dbReference type="OrthoDB" id="437369at2759"/>
<keyword evidence="12" id="KW-1185">Reference proteome</keyword>
<protein>
    <submittedName>
        <fullName evidence="10">Prenylcysteine oxidase/farnesylcysteine lyase</fullName>
    </submittedName>
</protein>
<evidence type="ECO:0000313" key="10">
    <source>
        <dbReference type="EMBL" id="OCF27563.1"/>
    </source>
</evidence>
<gene>
    <name evidence="10" type="ORF">I302_02405</name>
    <name evidence="11" type="ORF">I302_103700</name>
</gene>
<dbReference type="InterPro" id="IPR017046">
    <property type="entry name" value="Prenylcysteine_Oxase1"/>
</dbReference>
<dbReference type="InterPro" id="IPR010795">
    <property type="entry name" value="Prenylcys_lyase"/>
</dbReference>
<evidence type="ECO:0000313" key="12">
    <source>
        <dbReference type="Proteomes" id="UP000092730"/>
    </source>
</evidence>
<dbReference type="KEGG" id="kbi:30206804"/>
<dbReference type="Pfam" id="PF13450">
    <property type="entry name" value="NAD_binding_8"/>
    <property type="match status" value="1"/>
</dbReference>
<evidence type="ECO:0000259" key="9">
    <source>
        <dbReference type="Pfam" id="PF07156"/>
    </source>
</evidence>
<name>A0A1B9G979_9TREE</name>
<dbReference type="GeneID" id="30206804"/>
<dbReference type="EMBL" id="CP144542">
    <property type="protein sequence ID" value="WVW81705.1"/>
    <property type="molecule type" value="Genomic_DNA"/>
</dbReference>
<reference evidence="11" key="2">
    <citation type="submission" date="2013-07" db="EMBL/GenBank/DDBJ databases">
        <authorList>
            <consortium name="The Broad Institute Genome Sequencing Platform"/>
            <person name="Cuomo C."/>
            <person name="Litvintseva A."/>
            <person name="Chen Y."/>
            <person name="Heitman J."/>
            <person name="Sun S."/>
            <person name="Springer D."/>
            <person name="Dromer F."/>
            <person name="Young S.K."/>
            <person name="Zeng Q."/>
            <person name="Gargeya S."/>
            <person name="Fitzgerald M."/>
            <person name="Abouelleil A."/>
            <person name="Alvarado L."/>
            <person name="Berlin A.M."/>
            <person name="Chapman S.B."/>
            <person name="Dewar J."/>
            <person name="Goldberg J."/>
            <person name="Griggs A."/>
            <person name="Gujja S."/>
            <person name="Hansen M."/>
            <person name="Howarth C."/>
            <person name="Imamovic A."/>
            <person name="Larimer J."/>
            <person name="McCowan C."/>
            <person name="Murphy C."/>
            <person name="Pearson M."/>
            <person name="Priest M."/>
            <person name="Roberts A."/>
            <person name="Saif S."/>
            <person name="Shea T."/>
            <person name="Sykes S."/>
            <person name="Wortman J."/>
            <person name="Nusbaum C."/>
            <person name="Birren B."/>
        </authorList>
    </citation>
    <scope>NUCLEOTIDE SEQUENCE</scope>
    <source>
        <strain evidence="11">CBS 10118</strain>
    </source>
</reference>
<reference evidence="10" key="1">
    <citation type="submission" date="2013-07" db="EMBL/GenBank/DDBJ databases">
        <title>The Genome Sequence of Cryptococcus bestiolae CBS10118.</title>
        <authorList>
            <consortium name="The Broad Institute Genome Sequencing Platform"/>
            <person name="Cuomo C."/>
            <person name="Litvintseva A."/>
            <person name="Chen Y."/>
            <person name="Heitman J."/>
            <person name="Sun S."/>
            <person name="Springer D."/>
            <person name="Dromer F."/>
            <person name="Young S.K."/>
            <person name="Zeng Q."/>
            <person name="Gargeya S."/>
            <person name="Fitzgerald M."/>
            <person name="Abouelleil A."/>
            <person name="Alvarado L."/>
            <person name="Berlin A.M."/>
            <person name="Chapman S.B."/>
            <person name="Dewar J."/>
            <person name="Goldberg J."/>
            <person name="Griggs A."/>
            <person name="Gujja S."/>
            <person name="Hansen M."/>
            <person name="Howarth C."/>
            <person name="Imamovic A."/>
            <person name="Larimer J."/>
            <person name="McCowan C."/>
            <person name="Murphy C."/>
            <person name="Pearson M."/>
            <person name="Priest M."/>
            <person name="Roberts A."/>
            <person name="Saif S."/>
            <person name="Shea T."/>
            <person name="Sykes S."/>
            <person name="Wortman J."/>
            <person name="Nusbaum C."/>
            <person name="Birren B."/>
        </authorList>
    </citation>
    <scope>NUCLEOTIDE SEQUENCE [LARGE SCALE GENOMIC DNA]</scope>
    <source>
        <strain evidence="10">CBS 10118</strain>
    </source>
</reference>
<dbReference type="RefSeq" id="XP_019048633.1">
    <property type="nucleotide sequence ID" value="XM_019189071.1"/>
</dbReference>
<keyword evidence="4 8" id="KW-0732">Signal</keyword>
<keyword evidence="10" id="KW-0456">Lyase</keyword>
<dbReference type="AlphaFoldDB" id="A0A1B9G979"/>
<comment type="cofactor">
    <cofactor evidence="1">
        <name>FAD</name>
        <dbReference type="ChEBI" id="CHEBI:57692"/>
    </cofactor>
</comment>
<evidence type="ECO:0000256" key="5">
    <source>
        <dbReference type="ARBA" id="ARBA00022827"/>
    </source>
</evidence>
<dbReference type="Pfam" id="PF07156">
    <property type="entry name" value="Prenylcys_lyase"/>
    <property type="match status" value="1"/>
</dbReference>
<comment type="similarity">
    <text evidence="2">Belongs to the prenylcysteine oxidase family.</text>
</comment>
<dbReference type="GO" id="GO:0001735">
    <property type="term" value="F:prenylcysteine oxidase activity"/>
    <property type="evidence" value="ECO:0007669"/>
    <property type="project" value="InterPro"/>
</dbReference>
<keyword evidence="3" id="KW-0285">Flavoprotein</keyword>
<organism evidence="10">
    <name type="scientific">Kwoniella bestiolae CBS 10118</name>
    <dbReference type="NCBI Taxonomy" id="1296100"/>
    <lineage>
        <taxon>Eukaryota</taxon>
        <taxon>Fungi</taxon>
        <taxon>Dikarya</taxon>
        <taxon>Basidiomycota</taxon>
        <taxon>Agaricomycotina</taxon>
        <taxon>Tremellomycetes</taxon>
        <taxon>Tremellales</taxon>
        <taxon>Cryptococcaceae</taxon>
        <taxon>Kwoniella</taxon>
    </lineage>
</organism>
<dbReference type="Gene3D" id="3.50.50.60">
    <property type="entry name" value="FAD/NAD(P)-binding domain"/>
    <property type="match status" value="1"/>
</dbReference>
<evidence type="ECO:0000256" key="4">
    <source>
        <dbReference type="ARBA" id="ARBA00022729"/>
    </source>
</evidence>
<dbReference type="Proteomes" id="UP000092730">
    <property type="component" value="Chromosome 2"/>
</dbReference>
<evidence type="ECO:0000256" key="3">
    <source>
        <dbReference type="ARBA" id="ARBA00022630"/>
    </source>
</evidence>
<keyword evidence="5" id="KW-0274">FAD</keyword>